<evidence type="ECO:0000259" key="2">
    <source>
        <dbReference type="Pfam" id="PF18821"/>
    </source>
</evidence>
<evidence type="ECO:0000313" key="5">
    <source>
        <dbReference type="Proteomes" id="UP000570166"/>
    </source>
</evidence>
<dbReference type="InterPro" id="IPR054462">
    <property type="entry name" value="TraI_M"/>
</dbReference>
<sequence length="807" mass="89732">MIVKLIQMERGRGFRPLRDDVHALTRYVIDADPWAMALATRDRVRSLSEYLVHAEANGVEPGEKAGHISTRNLVGNDLTDWQTEMLAVAHAAPRVRYPMVHIILSWEEDERPTVGQLDDVIDTVLAVAGLKVAKTLGAEHVNTPNPHLHLASLRVDPVTLRVDGSEWLLEDLHQAIAILEERHGWSANPGALYYARDGAVYDAKACRFIDTPDGERRVDPVSEVMVRDADGRFISPRDRRALSHDLMGIREDVRRAAERATNWQQFHRQMNDLDVTYRKKGSGARIHRGDVSAKASAVDDSLALRQLETRWGSFEPDARDHVPAFEAYRDAHKAQLARLRTDRATAQQALDVQTTSRLADTTIAASRSIRQAIRAEHDAAKAAIGVAFALAIKDCTAARFTTAEAWSKAGAPALPPPVASPSLLMPEPGVVERAWSPPASLRAEHVGWATRYYDHADRLVVSDHRNLILVHRPADRDGLDLALTMAAGRWSRVQIRGTDAFKARCADRAAGLGIRLIDEIGTAIVANPARPHTERDPARIALIKSIAEQLDRHRFLPLRVRPGKTSSETAPLFELHVRDGSRSDRDFLTALDRMSEDAEIQSILAKRYRAMLDAARHELTSGSERRPDTNLHDIGTQMVSREPTFRDAVAVARKDPMFEAMLAEVRDFWNRKEHEDREGKALARRERQRIVAAFEPMSGSLGPSVRPAYRLLTTDLAEGRIVLIADPENLRVGLARGASPDNARAVAHDAAGHDMLRQLALALNDWRRYAVLATYEPLPPPGHGTVRDIPIRIDRAPSNKRGGVDGR</sequence>
<protein>
    <submittedName>
        <fullName evidence="4">Relaxase/mobilization nuclease domain-containing protein</fullName>
    </submittedName>
</protein>
<dbReference type="RefSeq" id="WP_160363676.1">
    <property type="nucleotide sequence ID" value="NZ_JACEIB010000003.1"/>
</dbReference>
<organism evidence="4 5">
    <name type="scientific">Sphingomonas chungangi</name>
    <dbReference type="NCBI Taxonomy" id="2683589"/>
    <lineage>
        <taxon>Bacteria</taxon>
        <taxon>Pseudomonadati</taxon>
        <taxon>Pseudomonadota</taxon>
        <taxon>Alphaproteobacteria</taxon>
        <taxon>Sphingomonadales</taxon>
        <taxon>Sphingomonadaceae</taxon>
        <taxon>Sphingomonas</taxon>
    </lineage>
</organism>
<dbReference type="InterPro" id="IPR005094">
    <property type="entry name" value="Endonuclease_MobA/VirD2"/>
</dbReference>
<proteinExistence type="predicted"/>
<evidence type="ECO:0000259" key="1">
    <source>
        <dbReference type="Pfam" id="PF03432"/>
    </source>
</evidence>
<name>A0A838L6W0_9SPHN</name>
<accession>A0A838L6W0</accession>
<dbReference type="Pfam" id="PF03432">
    <property type="entry name" value="Relaxase"/>
    <property type="match status" value="1"/>
</dbReference>
<evidence type="ECO:0000259" key="3">
    <source>
        <dbReference type="Pfam" id="PF22863"/>
    </source>
</evidence>
<evidence type="ECO:0000313" key="4">
    <source>
        <dbReference type="EMBL" id="MBA2933886.1"/>
    </source>
</evidence>
<dbReference type="Pfam" id="PF18821">
    <property type="entry name" value="LPD7"/>
    <property type="match status" value="1"/>
</dbReference>
<gene>
    <name evidence="4" type="ORF">HZF05_07205</name>
</gene>
<reference evidence="4 5" key="1">
    <citation type="submission" date="2020-07" db="EMBL/GenBank/DDBJ databases">
        <authorList>
            <person name="Sun Q."/>
        </authorList>
    </citation>
    <scope>NUCLEOTIDE SEQUENCE [LARGE SCALE GENOMIC DNA]</scope>
    <source>
        <strain evidence="4 5">CGMCC 1.13654</strain>
    </source>
</reference>
<dbReference type="Proteomes" id="UP000570166">
    <property type="component" value="Unassembled WGS sequence"/>
</dbReference>
<comment type="caution">
    <text evidence="4">The sequence shown here is derived from an EMBL/GenBank/DDBJ whole genome shotgun (WGS) entry which is preliminary data.</text>
</comment>
<feature type="domain" description="TraI-like middle" evidence="3">
    <location>
        <begin position="249"/>
        <end position="316"/>
    </location>
</feature>
<dbReference type="InterPro" id="IPR040677">
    <property type="entry name" value="LPD7"/>
</dbReference>
<dbReference type="Pfam" id="PF22863">
    <property type="entry name" value="TraI_middle"/>
    <property type="match status" value="1"/>
</dbReference>
<dbReference type="EMBL" id="JACEIB010000003">
    <property type="protein sequence ID" value="MBA2933886.1"/>
    <property type="molecule type" value="Genomic_DNA"/>
</dbReference>
<keyword evidence="5" id="KW-1185">Reference proteome</keyword>
<feature type="domain" description="Large polyvalent protein-associated" evidence="2">
    <location>
        <begin position="451"/>
        <end position="516"/>
    </location>
</feature>
<feature type="domain" description="MobA/VirD2-like nuclease" evidence="1">
    <location>
        <begin position="63"/>
        <end position="185"/>
    </location>
</feature>
<dbReference type="AlphaFoldDB" id="A0A838L6W0"/>